<evidence type="ECO:0000256" key="4">
    <source>
        <dbReference type="ARBA" id="ARBA00022801"/>
    </source>
</evidence>
<evidence type="ECO:0000259" key="10">
    <source>
        <dbReference type="Pfam" id="PF00772"/>
    </source>
</evidence>
<accession>A0A0F9FL52</accession>
<evidence type="ECO:0000256" key="9">
    <source>
        <dbReference type="SAM" id="MobiDB-lite"/>
    </source>
</evidence>
<dbReference type="GO" id="GO:1990077">
    <property type="term" value="C:primosome complex"/>
    <property type="evidence" value="ECO:0007669"/>
    <property type="project" value="UniProtKB-KW"/>
</dbReference>
<dbReference type="InterPro" id="IPR007693">
    <property type="entry name" value="DNA_helicase_DnaB-like_N"/>
</dbReference>
<dbReference type="GO" id="GO:0016787">
    <property type="term" value="F:hydrolase activity"/>
    <property type="evidence" value="ECO:0007669"/>
    <property type="project" value="UniProtKB-KW"/>
</dbReference>
<evidence type="ECO:0000256" key="1">
    <source>
        <dbReference type="ARBA" id="ARBA00022515"/>
    </source>
</evidence>
<dbReference type="InterPro" id="IPR036185">
    <property type="entry name" value="DNA_heli_DnaB-like_N_sf"/>
</dbReference>
<evidence type="ECO:0000256" key="6">
    <source>
        <dbReference type="ARBA" id="ARBA00022840"/>
    </source>
</evidence>
<protein>
    <recommendedName>
        <fullName evidence="10">DNA helicase DnaB-like N-terminal domain-containing protein</fullName>
    </recommendedName>
</protein>
<keyword evidence="6" id="KW-0067">ATP-binding</keyword>
<gene>
    <name evidence="11" type="ORF">LCGC14_2292340</name>
</gene>
<keyword evidence="4" id="KW-0378">Hydrolase</keyword>
<proteinExistence type="predicted"/>
<dbReference type="PANTHER" id="PTHR30153:SF2">
    <property type="entry name" value="REPLICATIVE DNA HELICASE"/>
    <property type="match status" value="1"/>
</dbReference>
<dbReference type="AlphaFoldDB" id="A0A0F9FL52"/>
<dbReference type="GO" id="GO:0003677">
    <property type="term" value="F:DNA binding"/>
    <property type="evidence" value="ECO:0007669"/>
    <property type="project" value="UniProtKB-KW"/>
</dbReference>
<dbReference type="InterPro" id="IPR016136">
    <property type="entry name" value="DNA_helicase_N/primase_C"/>
</dbReference>
<reference evidence="11" key="1">
    <citation type="journal article" date="2015" name="Nature">
        <title>Complex archaea that bridge the gap between prokaryotes and eukaryotes.</title>
        <authorList>
            <person name="Spang A."/>
            <person name="Saw J.H."/>
            <person name="Jorgensen S.L."/>
            <person name="Zaremba-Niedzwiedzka K."/>
            <person name="Martijn J."/>
            <person name="Lind A.E."/>
            <person name="van Eijk R."/>
            <person name="Schleper C."/>
            <person name="Guy L."/>
            <person name="Ettema T.J."/>
        </authorList>
    </citation>
    <scope>NUCLEOTIDE SEQUENCE</scope>
</reference>
<evidence type="ECO:0000256" key="5">
    <source>
        <dbReference type="ARBA" id="ARBA00022806"/>
    </source>
</evidence>
<evidence type="ECO:0000256" key="7">
    <source>
        <dbReference type="ARBA" id="ARBA00023125"/>
    </source>
</evidence>
<keyword evidence="1" id="KW-0639">Primosome</keyword>
<dbReference type="EMBL" id="LAZR01032139">
    <property type="protein sequence ID" value="KKL51752.1"/>
    <property type="molecule type" value="Genomic_DNA"/>
</dbReference>
<keyword evidence="2" id="KW-0235">DNA replication</keyword>
<dbReference type="PANTHER" id="PTHR30153">
    <property type="entry name" value="REPLICATIVE DNA HELICASE DNAB"/>
    <property type="match status" value="1"/>
</dbReference>
<feature type="compositionally biased region" description="Pro residues" evidence="9">
    <location>
        <begin position="179"/>
        <end position="188"/>
    </location>
</feature>
<dbReference type="GO" id="GO:0005829">
    <property type="term" value="C:cytosol"/>
    <property type="evidence" value="ECO:0007669"/>
    <property type="project" value="TreeGrafter"/>
</dbReference>
<feature type="domain" description="DNA helicase DnaB-like N-terminal" evidence="10">
    <location>
        <begin position="7"/>
        <end position="107"/>
    </location>
</feature>
<dbReference type="GO" id="GO:0003678">
    <property type="term" value="F:DNA helicase activity"/>
    <property type="evidence" value="ECO:0007669"/>
    <property type="project" value="InterPro"/>
</dbReference>
<keyword evidence="8" id="KW-0413">Isomerase</keyword>
<evidence type="ECO:0000256" key="2">
    <source>
        <dbReference type="ARBA" id="ARBA00022705"/>
    </source>
</evidence>
<evidence type="ECO:0000256" key="8">
    <source>
        <dbReference type="ARBA" id="ARBA00023235"/>
    </source>
</evidence>
<keyword evidence="7" id="KW-0238">DNA-binding</keyword>
<dbReference type="Gene3D" id="1.10.860.10">
    <property type="entry name" value="DNAb Helicase, Chain A"/>
    <property type="match status" value="1"/>
</dbReference>
<feature type="region of interest" description="Disordered" evidence="9">
    <location>
        <begin position="169"/>
        <end position="188"/>
    </location>
</feature>
<evidence type="ECO:0000313" key="11">
    <source>
        <dbReference type="EMBL" id="KKL51752.1"/>
    </source>
</evidence>
<keyword evidence="3" id="KW-0547">Nucleotide-binding</keyword>
<dbReference type="GO" id="GO:0006269">
    <property type="term" value="P:DNA replication, synthesis of primer"/>
    <property type="evidence" value="ECO:0007669"/>
    <property type="project" value="UniProtKB-KW"/>
</dbReference>
<organism evidence="11">
    <name type="scientific">marine sediment metagenome</name>
    <dbReference type="NCBI Taxonomy" id="412755"/>
    <lineage>
        <taxon>unclassified sequences</taxon>
        <taxon>metagenomes</taxon>
        <taxon>ecological metagenomes</taxon>
    </lineage>
</organism>
<dbReference type="GO" id="GO:0005524">
    <property type="term" value="F:ATP binding"/>
    <property type="evidence" value="ECO:0007669"/>
    <property type="project" value="UniProtKB-KW"/>
</dbReference>
<dbReference type="Pfam" id="PF00772">
    <property type="entry name" value="DnaB"/>
    <property type="match status" value="1"/>
</dbReference>
<dbReference type="SUPFAM" id="SSF48024">
    <property type="entry name" value="N-terminal domain of DnaB helicase"/>
    <property type="match status" value="1"/>
</dbReference>
<comment type="caution">
    <text evidence="11">The sequence shown here is derived from an EMBL/GenBank/DDBJ whole genome shotgun (WGS) entry which is preliminary data.</text>
</comment>
<evidence type="ECO:0000256" key="3">
    <source>
        <dbReference type="ARBA" id="ARBA00022741"/>
    </source>
</evidence>
<sequence length="188" mass="20565">MYVDKIPPHDEEAEEAVLGSLIIDSDVIYRVAPIIQPGDFYRERNRWVYEACLAIFGRGEVIDQVSVSHELRSKGSLEESGGAAFLSHLVATVPTSVHAEHYANMVRRTATMRSLIKAGTEIAALGFGEDGDVVGALRQAEDALFHVRGRQAIKDYVPLREVLDQFMEESASIQEPSPGSGPVPTGFP</sequence>
<keyword evidence="5" id="KW-0347">Helicase</keyword>
<feature type="non-terminal residue" evidence="11">
    <location>
        <position position="188"/>
    </location>
</feature>
<name>A0A0F9FL52_9ZZZZ</name>
<dbReference type="FunFam" id="1.10.860.10:FF:000001">
    <property type="entry name" value="Replicative DNA helicase"/>
    <property type="match status" value="1"/>
</dbReference>